<dbReference type="SMART" id="SM00387">
    <property type="entry name" value="HATPase_c"/>
    <property type="match status" value="1"/>
</dbReference>
<protein>
    <recommendedName>
        <fullName evidence="2">histidine kinase</fullName>
        <ecNumber evidence="2">2.7.13.3</ecNumber>
    </recommendedName>
</protein>
<dbReference type="SUPFAM" id="SSF55874">
    <property type="entry name" value="ATPase domain of HSP90 chaperone/DNA topoisomerase II/histidine kinase"/>
    <property type="match status" value="1"/>
</dbReference>
<gene>
    <name evidence="5" type="ORF">N482_22955</name>
</gene>
<feature type="domain" description="Histidine kinase" evidence="4">
    <location>
        <begin position="1"/>
        <end position="151"/>
    </location>
</feature>
<dbReference type="InterPro" id="IPR005467">
    <property type="entry name" value="His_kinase_dom"/>
</dbReference>
<reference evidence="5 6" key="1">
    <citation type="submission" date="2013-07" db="EMBL/GenBank/DDBJ databases">
        <title>Comparative Genomic and Metabolomic Analysis of Twelve Strains of Pseudoalteromonas luteoviolacea.</title>
        <authorList>
            <person name="Vynne N.G."/>
            <person name="Mansson M."/>
            <person name="Gram L."/>
        </authorList>
    </citation>
    <scope>NUCLEOTIDE SEQUENCE [LARGE SCALE GENOMIC DNA]</scope>
    <source>
        <strain evidence="5 6">NCIMB 1942</strain>
    </source>
</reference>
<dbReference type="Gene3D" id="3.30.565.10">
    <property type="entry name" value="Histidine kinase-like ATPase, C-terminal domain"/>
    <property type="match status" value="1"/>
</dbReference>
<dbReference type="PROSITE" id="PS50109">
    <property type="entry name" value="HIS_KIN"/>
    <property type="match status" value="1"/>
</dbReference>
<name>A0A167HCA4_9GAMM</name>
<dbReference type="Pfam" id="PF02518">
    <property type="entry name" value="HATPase_c"/>
    <property type="match status" value="1"/>
</dbReference>
<dbReference type="Proteomes" id="UP000076587">
    <property type="component" value="Unassembled WGS sequence"/>
</dbReference>
<dbReference type="AlphaFoldDB" id="A0A167HCA4"/>
<dbReference type="GO" id="GO:0000155">
    <property type="term" value="F:phosphorelay sensor kinase activity"/>
    <property type="evidence" value="ECO:0007669"/>
    <property type="project" value="TreeGrafter"/>
</dbReference>
<comment type="caution">
    <text evidence="5">The sequence shown here is derived from an EMBL/GenBank/DDBJ whole genome shotgun (WGS) entry which is preliminary data.</text>
</comment>
<dbReference type="InterPro" id="IPR003594">
    <property type="entry name" value="HATPase_dom"/>
</dbReference>
<dbReference type="EMBL" id="AUXT01000019">
    <property type="protein sequence ID" value="KZN57964.1"/>
    <property type="molecule type" value="Genomic_DNA"/>
</dbReference>
<comment type="catalytic activity">
    <reaction evidence="1">
        <text>ATP + protein L-histidine = ADP + protein N-phospho-L-histidine.</text>
        <dbReference type="EC" id="2.7.13.3"/>
    </reaction>
</comment>
<dbReference type="InterPro" id="IPR036890">
    <property type="entry name" value="HATPase_C_sf"/>
</dbReference>
<dbReference type="PANTHER" id="PTHR43547:SF2">
    <property type="entry name" value="HYBRID SIGNAL TRANSDUCTION HISTIDINE KINASE C"/>
    <property type="match status" value="1"/>
</dbReference>
<sequence>MKLVDFEVLDYLTQRCGLIAQSLEKGIKLEVIGSSVQLHSHPEILLKVISQLVNNSCTHGFATQHAGNISIEVKEQDEWVVIMYEDNGVGISEEDQQHIFDPFYTSQLGQGNLGLGLNIAYNSVVHVLKGEISYEHQPTGAKFIVRIPKNIE</sequence>
<accession>A0A167HCA4</accession>
<evidence type="ECO:0000256" key="2">
    <source>
        <dbReference type="ARBA" id="ARBA00012438"/>
    </source>
</evidence>
<evidence type="ECO:0000313" key="5">
    <source>
        <dbReference type="EMBL" id="KZN57964.1"/>
    </source>
</evidence>
<evidence type="ECO:0000256" key="1">
    <source>
        <dbReference type="ARBA" id="ARBA00000085"/>
    </source>
</evidence>
<dbReference type="PRINTS" id="PR00344">
    <property type="entry name" value="BCTRLSENSOR"/>
</dbReference>
<evidence type="ECO:0000313" key="6">
    <source>
        <dbReference type="Proteomes" id="UP000076587"/>
    </source>
</evidence>
<dbReference type="CDD" id="cd00075">
    <property type="entry name" value="HATPase"/>
    <property type="match status" value="1"/>
</dbReference>
<proteinExistence type="predicted"/>
<dbReference type="RefSeq" id="WP_063375484.1">
    <property type="nucleotide sequence ID" value="NZ_AUXT01000019.1"/>
</dbReference>
<evidence type="ECO:0000256" key="3">
    <source>
        <dbReference type="ARBA" id="ARBA00022553"/>
    </source>
</evidence>
<evidence type="ECO:0000259" key="4">
    <source>
        <dbReference type="PROSITE" id="PS50109"/>
    </source>
</evidence>
<dbReference type="InterPro" id="IPR004358">
    <property type="entry name" value="Sig_transdc_His_kin-like_C"/>
</dbReference>
<dbReference type="EC" id="2.7.13.3" evidence="2"/>
<dbReference type="PATRIC" id="fig|1365253.3.peg.436"/>
<organism evidence="5 6">
    <name type="scientific">Pseudoalteromonas luteoviolacea NCIMB 1942</name>
    <dbReference type="NCBI Taxonomy" id="1365253"/>
    <lineage>
        <taxon>Bacteria</taxon>
        <taxon>Pseudomonadati</taxon>
        <taxon>Pseudomonadota</taxon>
        <taxon>Gammaproteobacteria</taxon>
        <taxon>Alteromonadales</taxon>
        <taxon>Pseudoalteromonadaceae</taxon>
        <taxon>Pseudoalteromonas</taxon>
    </lineage>
</organism>
<keyword evidence="3" id="KW-0597">Phosphoprotein</keyword>
<dbReference type="PANTHER" id="PTHR43547">
    <property type="entry name" value="TWO-COMPONENT HISTIDINE KINASE"/>
    <property type="match status" value="1"/>
</dbReference>